<organism evidence="2 3">
    <name type="scientific">Handroanthus impetiginosus</name>
    <dbReference type="NCBI Taxonomy" id="429701"/>
    <lineage>
        <taxon>Eukaryota</taxon>
        <taxon>Viridiplantae</taxon>
        <taxon>Streptophyta</taxon>
        <taxon>Embryophyta</taxon>
        <taxon>Tracheophyta</taxon>
        <taxon>Spermatophyta</taxon>
        <taxon>Magnoliopsida</taxon>
        <taxon>eudicotyledons</taxon>
        <taxon>Gunneridae</taxon>
        <taxon>Pentapetalae</taxon>
        <taxon>asterids</taxon>
        <taxon>lamiids</taxon>
        <taxon>Lamiales</taxon>
        <taxon>Bignoniaceae</taxon>
        <taxon>Crescentiina</taxon>
        <taxon>Tabebuia alliance</taxon>
        <taxon>Handroanthus</taxon>
    </lineage>
</organism>
<evidence type="ECO:0000256" key="1">
    <source>
        <dbReference type="SAM" id="MobiDB-lite"/>
    </source>
</evidence>
<proteinExistence type="predicted"/>
<accession>A0A2G9I3I3</accession>
<evidence type="ECO:0000313" key="3">
    <source>
        <dbReference type="Proteomes" id="UP000231279"/>
    </source>
</evidence>
<sequence length="154" mass="17746">MAEDYATFAIIPERCCRRYRCRCFGFQTIEFKSNLLSCREIGRGTELSIRKNSPVTDDKHEQPSSSPAIENPNILPSSSFHLSTQHSSLDACPPITTDELEFTRIQLVFRLTKAPLKFITPLFDLASHLDPTFINMNHPKEQEIQRKSFPFYSF</sequence>
<protein>
    <submittedName>
        <fullName evidence="2">Uncharacterized protein</fullName>
    </submittedName>
</protein>
<dbReference type="Proteomes" id="UP000231279">
    <property type="component" value="Unassembled WGS sequence"/>
</dbReference>
<comment type="caution">
    <text evidence="2">The sequence shown here is derived from an EMBL/GenBank/DDBJ whole genome shotgun (WGS) entry which is preliminary data.</text>
</comment>
<name>A0A2G9I3I3_9LAMI</name>
<dbReference type="EMBL" id="NKXS01000428">
    <property type="protein sequence ID" value="PIN24309.1"/>
    <property type="molecule type" value="Genomic_DNA"/>
</dbReference>
<reference evidence="3" key="1">
    <citation type="journal article" date="2018" name="Gigascience">
        <title>Genome assembly of the Pink Ipe (Handroanthus impetiginosus, Bignoniaceae), a highly valued, ecologically keystone Neotropical timber forest tree.</title>
        <authorList>
            <person name="Silva-Junior O.B."/>
            <person name="Grattapaglia D."/>
            <person name="Novaes E."/>
            <person name="Collevatti R.G."/>
        </authorList>
    </citation>
    <scope>NUCLEOTIDE SEQUENCE [LARGE SCALE GENOMIC DNA]</scope>
    <source>
        <strain evidence="3">cv. UFG-1</strain>
    </source>
</reference>
<evidence type="ECO:0000313" key="2">
    <source>
        <dbReference type="EMBL" id="PIN24309.1"/>
    </source>
</evidence>
<gene>
    <name evidence="2" type="ORF">CDL12_02957</name>
</gene>
<dbReference type="AlphaFoldDB" id="A0A2G9I3I3"/>
<keyword evidence="3" id="KW-1185">Reference proteome</keyword>
<feature type="region of interest" description="Disordered" evidence="1">
    <location>
        <begin position="49"/>
        <end position="81"/>
    </location>
</feature>